<dbReference type="EMBL" id="AQPN01000105">
    <property type="protein sequence ID" value="EOR93748.1"/>
    <property type="molecule type" value="Genomic_DNA"/>
</dbReference>
<protein>
    <submittedName>
        <fullName evidence="1">Uncharacterized protein</fullName>
    </submittedName>
</protein>
<sequence length="391" mass="42901">MFLLFTSGYAQTYKSGVVVMTASPAGLAAAIQSAHSGVKTILLDDGPINTVNIPQEERDHASGVLQDFLNTVEKLQKYPLKGTQPISAGYAGSIFKSWTDTIKNLTILRNSPVISLKKSGKGWEIILAKSVIKTDLLVDASSDRRVVRLAALKDTPSKLADSVSYANQVYRTGIVALSQRQVFPSTLPLKSFLSSSKNVVFAGPDPGKLTFASGQAAGSIASYAAFFDTNTEHLNIRLIQNELLTYRLRLISFDDVAASDSSSLAFQQLALTGIIKGKVKNGKFLLVPDSTVSSEEIRLPVKQYYSRSQIWFLDNKADKLSLDQVLSLIKFSAQRGAELNKEVEKGWKASLKLPGKFDLERPVTRREFCVLFNAYLKPFDVTVNPEGIIKR</sequence>
<keyword evidence="2" id="KW-1185">Reference proteome</keyword>
<dbReference type="eggNOG" id="ENOG5032TF8">
    <property type="taxonomic scope" value="Bacteria"/>
</dbReference>
<proteinExistence type="predicted"/>
<accession>R9GPX1</accession>
<dbReference type="SUPFAM" id="SSF51905">
    <property type="entry name" value="FAD/NAD(P)-binding domain"/>
    <property type="match status" value="1"/>
</dbReference>
<dbReference type="AlphaFoldDB" id="R9GPX1"/>
<gene>
    <name evidence="1" type="ORF">ADIARSV_3088</name>
</gene>
<evidence type="ECO:0000313" key="1">
    <source>
        <dbReference type="EMBL" id="EOR93748.1"/>
    </source>
</evidence>
<dbReference type="Proteomes" id="UP000014174">
    <property type="component" value="Unassembled WGS sequence"/>
</dbReference>
<name>R9GPX1_9SPHI</name>
<reference evidence="1 2" key="1">
    <citation type="journal article" date="2013" name="Genome Announc.">
        <title>Draft Genome Sequence of Arcticibacter svalbardensis Strain MN12-7T, a Member of the Family Sphingobacteriaceae Isolated from an Arctic Soil Sample.</title>
        <authorList>
            <person name="Shivaji S."/>
            <person name="Ara S."/>
            <person name="Prasad S."/>
            <person name="Manasa B.P."/>
            <person name="Begum Z."/>
            <person name="Singh A."/>
            <person name="Kumar Pinnaka A."/>
        </authorList>
    </citation>
    <scope>NUCLEOTIDE SEQUENCE [LARGE SCALE GENOMIC DNA]</scope>
    <source>
        <strain evidence="1 2">MN12-7</strain>
    </source>
</reference>
<evidence type="ECO:0000313" key="2">
    <source>
        <dbReference type="Proteomes" id="UP000014174"/>
    </source>
</evidence>
<comment type="caution">
    <text evidence="1">The sequence shown here is derived from an EMBL/GenBank/DDBJ whole genome shotgun (WGS) entry which is preliminary data.</text>
</comment>
<organism evidence="1 2">
    <name type="scientific">Arcticibacter svalbardensis MN12-7</name>
    <dbReference type="NCBI Taxonomy" id="1150600"/>
    <lineage>
        <taxon>Bacteria</taxon>
        <taxon>Pseudomonadati</taxon>
        <taxon>Bacteroidota</taxon>
        <taxon>Sphingobacteriia</taxon>
        <taxon>Sphingobacteriales</taxon>
        <taxon>Sphingobacteriaceae</taxon>
        <taxon>Arcticibacter</taxon>
    </lineage>
</organism>
<dbReference type="STRING" id="1150600.ADIARSV_3088"/>
<dbReference type="Pfam" id="PF12831">
    <property type="entry name" value="FAD_oxidored"/>
    <property type="match status" value="1"/>
</dbReference>
<dbReference type="InterPro" id="IPR036188">
    <property type="entry name" value="FAD/NAD-bd_sf"/>
</dbReference>